<protein>
    <submittedName>
        <fullName evidence="2">FRAS1-related extracellular matrix protein 1</fullName>
    </submittedName>
</protein>
<accession>A0A0K0DKJ2</accession>
<dbReference type="Proteomes" id="UP000035642">
    <property type="component" value="Unassembled WGS sequence"/>
</dbReference>
<evidence type="ECO:0000313" key="2">
    <source>
        <dbReference type="WBParaSite" id="ACAC_0001203101-mRNA-1"/>
    </source>
</evidence>
<reference evidence="1" key="1">
    <citation type="submission" date="2012-09" db="EMBL/GenBank/DDBJ databases">
        <authorList>
            <person name="Martin A.A."/>
        </authorList>
    </citation>
    <scope>NUCLEOTIDE SEQUENCE</scope>
</reference>
<sequence length="99" mass="11134">MAATTGVMAVLTRELDINLTYSCIELRITQRSVVSDKVPNLEKEVFLFPPDYEEATNNEPKIVLSKDCEQSETRDATFVGQKNASLVVTDVNKQLYLHV</sequence>
<dbReference type="AlphaFoldDB" id="A0A0K0DKJ2"/>
<proteinExistence type="predicted"/>
<keyword evidence="1" id="KW-1185">Reference proteome</keyword>
<reference evidence="2" key="2">
    <citation type="submission" date="2017-02" db="UniProtKB">
        <authorList>
            <consortium name="WormBaseParasite"/>
        </authorList>
    </citation>
    <scope>IDENTIFICATION</scope>
</reference>
<evidence type="ECO:0000313" key="1">
    <source>
        <dbReference type="Proteomes" id="UP000035642"/>
    </source>
</evidence>
<name>A0A0K0DKJ2_ANGCA</name>
<organism evidence="1 2">
    <name type="scientific">Angiostrongylus cantonensis</name>
    <name type="common">Rat lungworm</name>
    <dbReference type="NCBI Taxonomy" id="6313"/>
    <lineage>
        <taxon>Eukaryota</taxon>
        <taxon>Metazoa</taxon>
        <taxon>Ecdysozoa</taxon>
        <taxon>Nematoda</taxon>
        <taxon>Chromadorea</taxon>
        <taxon>Rhabditida</taxon>
        <taxon>Rhabditina</taxon>
        <taxon>Rhabditomorpha</taxon>
        <taxon>Strongyloidea</taxon>
        <taxon>Metastrongylidae</taxon>
        <taxon>Angiostrongylus</taxon>
    </lineage>
</organism>
<dbReference type="WBParaSite" id="ACAC_0001203101-mRNA-1">
    <property type="protein sequence ID" value="ACAC_0001203101-mRNA-1"/>
    <property type="gene ID" value="ACAC_0001203101"/>
</dbReference>